<dbReference type="InterPro" id="IPR054577">
    <property type="entry name" value="OBP47-like_dom"/>
</dbReference>
<organism evidence="6 7">
    <name type="scientific">Sitophilus oryzae</name>
    <name type="common">Rice weevil</name>
    <name type="synonym">Curculio oryzae</name>
    <dbReference type="NCBI Taxonomy" id="7048"/>
    <lineage>
        <taxon>Eukaryota</taxon>
        <taxon>Metazoa</taxon>
        <taxon>Ecdysozoa</taxon>
        <taxon>Arthropoda</taxon>
        <taxon>Hexapoda</taxon>
        <taxon>Insecta</taxon>
        <taxon>Pterygota</taxon>
        <taxon>Neoptera</taxon>
        <taxon>Endopterygota</taxon>
        <taxon>Coleoptera</taxon>
        <taxon>Polyphaga</taxon>
        <taxon>Cucujiformia</taxon>
        <taxon>Curculionidae</taxon>
        <taxon>Dryophthorinae</taxon>
        <taxon>Sitophilus</taxon>
    </lineage>
</organism>
<evidence type="ECO:0000313" key="7">
    <source>
        <dbReference type="RefSeq" id="XP_030746458.1"/>
    </source>
</evidence>
<dbReference type="GeneID" id="115875193"/>
<evidence type="ECO:0000256" key="3">
    <source>
        <dbReference type="ARBA" id="ARBA00022525"/>
    </source>
</evidence>
<protein>
    <submittedName>
        <fullName evidence="7">Uncharacterized protein LOC115875193</fullName>
    </submittedName>
</protein>
<dbReference type="AlphaFoldDB" id="A0A6J2X5I9"/>
<gene>
    <name evidence="7" type="primary">LOC115875193</name>
</gene>
<dbReference type="KEGG" id="soy:115875193"/>
<feature type="signal peptide" evidence="4">
    <location>
        <begin position="1"/>
        <end position="17"/>
    </location>
</feature>
<dbReference type="PANTHER" id="PTHR21066:SF17">
    <property type="entry name" value="AGAP011368-PA"/>
    <property type="match status" value="1"/>
</dbReference>
<evidence type="ECO:0000256" key="2">
    <source>
        <dbReference type="ARBA" id="ARBA00008098"/>
    </source>
</evidence>
<dbReference type="Pfam" id="PF22651">
    <property type="entry name" value="OBP47_like"/>
    <property type="match status" value="1"/>
</dbReference>
<comment type="similarity">
    <text evidence="2">Belongs to the PBP/GOBP family.</text>
</comment>
<keyword evidence="6" id="KW-1185">Reference proteome</keyword>
<dbReference type="Gene3D" id="1.10.238.270">
    <property type="match status" value="1"/>
</dbReference>
<keyword evidence="4" id="KW-0732">Signal</keyword>
<reference evidence="7" key="1">
    <citation type="submission" date="2025-08" db="UniProtKB">
        <authorList>
            <consortium name="RefSeq"/>
        </authorList>
    </citation>
    <scope>IDENTIFICATION</scope>
    <source>
        <tissue evidence="7">Gonads</tissue>
    </source>
</reference>
<dbReference type="InterPro" id="IPR036728">
    <property type="entry name" value="PBP_GOBP_sf"/>
</dbReference>
<dbReference type="GO" id="GO:0005549">
    <property type="term" value="F:odorant binding"/>
    <property type="evidence" value="ECO:0007669"/>
    <property type="project" value="InterPro"/>
</dbReference>
<dbReference type="InParanoid" id="A0A6J2X5I9"/>
<dbReference type="GO" id="GO:0005576">
    <property type="term" value="C:extracellular region"/>
    <property type="evidence" value="ECO:0007669"/>
    <property type="project" value="UniProtKB-SubCell"/>
</dbReference>
<dbReference type="Proteomes" id="UP000504635">
    <property type="component" value="Unplaced"/>
</dbReference>
<feature type="domain" description="OBP47-like" evidence="5">
    <location>
        <begin position="128"/>
        <end position="234"/>
    </location>
</feature>
<feature type="chain" id="PRO_5027062881" evidence="4">
    <location>
        <begin position="18"/>
        <end position="256"/>
    </location>
</feature>
<dbReference type="OrthoDB" id="6622484at2759"/>
<sequence>MNTLVALCVVVSAAVSAYDFQDAEFNQLLASDLEDGFDSLYSLPVNSRVRRAEEAVTQSPNEDDKCKKRHRRPKACCADELLDQIHEKDKELVRSCFREVLGVDKHEHHRRGDPFSCEQAEKRRNDMTCVFQCVGQKKGVVGEDGKPKPEEITKTLKENFAKESWFEPSIEKVVSTCLKEAENATATQVKPASEDVKICNPSGITLKHCIFREVQLSCPADQIKDQKACERFQERIKKGIHFFEPAPPPFDGPRDE</sequence>
<dbReference type="RefSeq" id="XP_030746458.1">
    <property type="nucleotide sequence ID" value="XM_030890598.1"/>
</dbReference>
<evidence type="ECO:0000256" key="4">
    <source>
        <dbReference type="SAM" id="SignalP"/>
    </source>
</evidence>
<evidence type="ECO:0000259" key="5">
    <source>
        <dbReference type="Pfam" id="PF22651"/>
    </source>
</evidence>
<name>A0A6J2X5I9_SITOR</name>
<dbReference type="SUPFAM" id="SSF47565">
    <property type="entry name" value="Insect pheromone/odorant-binding proteins"/>
    <property type="match status" value="1"/>
</dbReference>
<proteinExistence type="inferred from homology"/>
<comment type="subcellular location">
    <subcellularLocation>
        <location evidence="1">Secreted</location>
    </subcellularLocation>
</comment>
<evidence type="ECO:0000313" key="6">
    <source>
        <dbReference type="Proteomes" id="UP000504635"/>
    </source>
</evidence>
<keyword evidence="3" id="KW-0964">Secreted</keyword>
<evidence type="ECO:0000256" key="1">
    <source>
        <dbReference type="ARBA" id="ARBA00004613"/>
    </source>
</evidence>
<dbReference type="PANTHER" id="PTHR21066">
    <property type="entry name" value="ODORANT-BINDING PROTEIN 59A-RELATED"/>
    <property type="match status" value="1"/>
</dbReference>
<accession>A0A6J2X5I9</accession>
<dbReference type="InterPro" id="IPR052295">
    <property type="entry name" value="Odorant-binding_protein"/>
</dbReference>